<evidence type="ECO:0000313" key="2">
    <source>
        <dbReference type="EMBL" id="VDN11896.1"/>
    </source>
</evidence>
<sequence length="450" mass="48967">MMSPRALHATYFFDSVFPGTYEVQLVLASATTPTTLPANNWCWAPAANQQKTSHPRLITVVDRNLDVRSTPNLRFEQTGFRIHLETPLLDAGFDRSVDFTVAPLDDRKASKKPGDKVPVSQVSKMTPVHYTFTKPVSTICLPKEPQSVTFESKTDCLRLSTSQPSVAHVTKDVPISNPAFSVQLQVSELPINVTVEVSTEFISLSERSMPKLLIEAAVEKPGGILKPTTQLPSTSWEKDGEKYVAKSGLWVAPGDIVHLTVRPSPDSISAVYPLIVPSTRTLQIPGPLTLRGSHYDVEDVLVNVFADEDLVSSTLPTEPIDLSDFSDKGDEALPALVTRTLTNATGFFKVGPVYFQEAGRSASPSSLLTVRLQKPGYEFSLKTLAADQTDSRGHLWTFTARKLALVELKLADEAGQPLQNTLVTIVGSAYRGSETTGSSGFVRYVGLPPG</sequence>
<accession>A0A3P7P1T8</accession>
<reference evidence="2 3" key="1">
    <citation type="submission" date="2018-11" db="EMBL/GenBank/DDBJ databases">
        <authorList>
            <consortium name="Pathogen Informatics"/>
        </authorList>
    </citation>
    <scope>NUCLEOTIDE SEQUENCE [LARGE SCALE GENOMIC DNA]</scope>
</reference>
<evidence type="ECO:0000259" key="1">
    <source>
        <dbReference type="Pfam" id="PF23196"/>
    </source>
</evidence>
<keyword evidence="3" id="KW-1185">Reference proteome</keyword>
<dbReference type="EMBL" id="UYRU01052506">
    <property type="protein sequence ID" value="VDN11896.1"/>
    <property type="molecule type" value="Genomic_DNA"/>
</dbReference>
<dbReference type="AlphaFoldDB" id="A0A3P7P1T8"/>
<evidence type="ECO:0000313" key="3">
    <source>
        <dbReference type="Proteomes" id="UP000281553"/>
    </source>
</evidence>
<dbReference type="InterPro" id="IPR056188">
    <property type="entry name" value="NOMO_6th"/>
</dbReference>
<name>A0A3P7P1T8_DIBLA</name>
<feature type="domain" description="NOMO sixth transthyretin-like" evidence="1">
    <location>
        <begin position="9"/>
        <end position="77"/>
    </location>
</feature>
<dbReference type="Proteomes" id="UP000281553">
    <property type="component" value="Unassembled WGS sequence"/>
</dbReference>
<dbReference type="Pfam" id="PF23196">
    <property type="entry name" value="NOMO_6th"/>
    <property type="match status" value="1"/>
</dbReference>
<proteinExistence type="predicted"/>
<organism evidence="2 3">
    <name type="scientific">Dibothriocephalus latus</name>
    <name type="common">Fish tapeworm</name>
    <name type="synonym">Diphyllobothrium latum</name>
    <dbReference type="NCBI Taxonomy" id="60516"/>
    <lineage>
        <taxon>Eukaryota</taxon>
        <taxon>Metazoa</taxon>
        <taxon>Spiralia</taxon>
        <taxon>Lophotrochozoa</taxon>
        <taxon>Platyhelminthes</taxon>
        <taxon>Cestoda</taxon>
        <taxon>Eucestoda</taxon>
        <taxon>Diphyllobothriidea</taxon>
        <taxon>Diphyllobothriidae</taxon>
        <taxon>Dibothriocephalus</taxon>
    </lineage>
</organism>
<protein>
    <recommendedName>
        <fullName evidence="1">NOMO sixth transthyretin-like domain-containing protein</fullName>
    </recommendedName>
</protein>
<gene>
    <name evidence="2" type="ORF">DILT_LOCUS7727</name>
</gene>